<keyword evidence="9 17" id="KW-0418">Kinase</keyword>
<evidence type="ECO:0000259" key="15">
    <source>
        <dbReference type="PROSITE" id="PS50109"/>
    </source>
</evidence>
<comment type="caution">
    <text evidence="17">The sequence shown here is derived from an EMBL/GenBank/DDBJ whole genome shotgun (WGS) entry which is preliminary data.</text>
</comment>
<dbReference type="InterPro" id="IPR008358">
    <property type="entry name" value="Sig_transdc_His_kin/Pase_MprB"/>
</dbReference>
<dbReference type="InterPro" id="IPR036097">
    <property type="entry name" value="HisK_dim/P_sf"/>
</dbReference>
<dbReference type="Pfam" id="PF00512">
    <property type="entry name" value="HisKA"/>
    <property type="match status" value="1"/>
</dbReference>
<dbReference type="SMART" id="SM00304">
    <property type="entry name" value="HAMP"/>
    <property type="match status" value="1"/>
</dbReference>
<keyword evidence="12" id="KW-0902">Two-component regulatory system</keyword>
<gene>
    <name evidence="17" type="ORF">ACFQ3W_05725</name>
</gene>
<organism evidence="17 18">
    <name type="scientific">Paenibacillus puldeungensis</name>
    <dbReference type="NCBI Taxonomy" id="696536"/>
    <lineage>
        <taxon>Bacteria</taxon>
        <taxon>Bacillati</taxon>
        <taxon>Bacillota</taxon>
        <taxon>Bacilli</taxon>
        <taxon>Bacillales</taxon>
        <taxon>Paenibacillaceae</taxon>
        <taxon>Paenibacillus</taxon>
    </lineage>
</organism>
<evidence type="ECO:0000256" key="9">
    <source>
        <dbReference type="ARBA" id="ARBA00022777"/>
    </source>
</evidence>
<evidence type="ECO:0000256" key="2">
    <source>
        <dbReference type="ARBA" id="ARBA00004651"/>
    </source>
</evidence>
<keyword evidence="13 14" id="KW-0472">Membrane</keyword>
<keyword evidence="5" id="KW-0597">Phosphoprotein</keyword>
<dbReference type="EC" id="2.7.13.3" evidence="3"/>
<evidence type="ECO:0000256" key="4">
    <source>
        <dbReference type="ARBA" id="ARBA00022475"/>
    </source>
</evidence>
<dbReference type="SUPFAM" id="SSF47384">
    <property type="entry name" value="Homodimeric domain of signal transducing histidine kinase"/>
    <property type="match status" value="1"/>
</dbReference>
<feature type="domain" description="HAMP" evidence="16">
    <location>
        <begin position="81"/>
        <end position="133"/>
    </location>
</feature>
<dbReference type="SUPFAM" id="SSF55874">
    <property type="entry name" value="ATPase domain of HSP90 chaperone/DNA topoisomerase II/histidine kinase"/>
    <property type="match status" value="1"/>
</dbReference>
<dbReference type="CDD" id="cd00082">
    <property type="entry name" value="HisKA"/>
    <property type="match status" value="1"/>
</dbReference>
<dbReference type="InterPro" id="IPR003660">
    <property type="entry name" value="HAMP_dom"/>
</dbReference>
<evidence type="ECO:0000256" key="10">
    <source>
        <dbReference type="ARBA" id="ARBA00022840"/>
    </source>
</evidence>
<dbReference type="PANTHER" id="PTHR45528:SF1">
    <property type="entry name" value="SENSOR HISTIDINE KINASE CPXA"/>
    <property type="match status" value="1"/>
</dbReference>
<proteinExistence type="predicted"/>
<evidence type="ECO:0000313" key="18">
    <source>
        <dbReference type="Proteomes" id="UP001597262"/>
    </source>
</evidence>
<feature type="transmembrane region" description="Helical" evidence="14">
    <location>
        <begin position="20"/>
        <end position="43"/>
    </location>
</feature>
<evidence type="ECO:0000256" key="13">
    <source>
        <dbReference type="ARBA" id="ARBA00023136"/>
    </source>
</evidence>
<keyword evidence="6" id="KW-0808">Transferase</keyword>
<comment type="catalytic activity">
    <reaction evidence="1">
        <text>ATP + protein L-histidine = ADP + protein N-phospho-L-histidine.</text>
        <dbReference type="EC" id="2.7.13.3"/>
    </reaction>
</comment>
<keyword evidence="8" id="KW-0547">Nucleotide-binding</keyword>
<dbReference type="RefSeq" id="WP_379317536.1">
    <property type="nucleotide sequence ID" value="NZ_JBHTLM010000003.1"/>
</dbReference>
<dbReference type="InterPro" id="IPR036890">
    <property type="entry name" value="HATPase_C_sf"/>
</dbReference>
<comment type="subcellular location">
    <subcellularLocation>
        <location evidence="2">Cell membrane</location>
        <topology evidence="2">Multi-pass membrane protein</topology>
    </subcellularLocation>
</comment>
<dbReference type="CDD" id="cd00075">
    <property type="entry name" value="HATPase"/>
    <property type="match status" value="1"/>
</dbReference>
<dbReference type="Gene3D" id="3.30.565.10">
    <property type="entry name" value="Histidine kinase-like ATPase, C-terminal domain"/>
    <property type="match status" value="1"/>
</dbReference>
<dbReference type="SMART" id="SM00387">
    <property type="entry name" value="HATPase_c"/>
    <property type="match status" value="1"/>
</dbReference>
<evidence type="ECO:0000256" key="14">
    <source>
        <dbReference type="SAM" id="Phobius"/>
    </source>
</evidence>
<dbReference type="EMBL" id="JBHTLM010000003">
    <property type="protein sequence ID" value="MFD1175803.1"/>
    <property type="molecule type" value="Genomic_DNA"/>
</dbReference>
<dbReference type="SMART" id="SM00388">
    <property type="entry name" value="HisKA"/>
    <property type="match status" value="1"/>
</dbReference>
<dbReference type="InterPro" id="IPR050398">
    <property type="entry name" value="HssS/ArlS-like"/>
</dbReference>
<keyword evidence="4" id="KW-1003">Cell membrane</keyword>
<evidence type="ECO:0000256" key="8">
    <source>
        <dbReference type="ARBA" id="ARBA00022741"/>
    </source>
</evidence>
<reference evidence="18" key="1">
    <citation type="journal article" date="2019" name="Int. J. Syst. Evol. Microbiol.">
        <title>The Global Catalogue of Microorganisms (GCM) 10K type strain sequencing project: providing services to taxonomists for standard genome sequencing and annotation.</title>
        <authorList>
            <consortium name="The Broad Institute Genomics Platform"/>
            <consortium name="The Broad Institute Genome Sequencing Center for Infectious Disease"/>
            <person name="Wu L."/>
            <person name="Ma J."/>
        </authorList>
    </citation>
    <scope>NUCLEOTIDE SEQUENCE [LARGE SCALE GENOMIC DNA]</scope>
    <source>
        <strain evidence="18">CCUG 59189</strain>
    </source>
</reference>
<sequence length="371" mass="42934">MPKFRKFFGSNNLRLRLFWIMLLSSLLGLVITFFTTGLIFNWMSTWDEKSRTIPAIITFAAIVPVTIFLLCFFFIFSLLTRPIIRFLQETVSSISTMAAGDFEKRAPIYRKDELGQVAVHINAMAEKLQRQREREQQDERSRMELITGISHDLRTPLTSLIAYLHLLKDKGYRSDEEYARYVAHTYSQAIQLQKRIDALFEYTRLTSPEAEVNLKHINFRELIQQLLSEYQPIAEEYNLTLVSEFPNEDVLIWVDPDKIVRALENLLMNAIKYSHYPGEIRVQCSFSNVRLAIGIENEGEPLTREQEEHLFDRFYRVDASRASNNGGLGSGFGLGLAIAESIARLHGGDLTLSHVQGKYHFRLELPINRYE</sequence>
<protein>
    <recommendedName>
        <fullName evidence="3">histidine kinase</fullName>
        <ecNumber evidence="3">2.7.13.3</ecNumber>
    </recommendedName>
</protein>
<feature type="domain" description="Histidine kinase" evidence="15">
    <location>
        <begin position="148"/>
        <end position="369"/>
    </location>
</feature>
<feature type="transmembrane region" description="Helical" evidence="14">
    <location>
        <begin position="55"/>
        <end position="79"/>
    </location>
</feature>
<dbReference type="PRINTS" id="PR01780">
    <property type="entry name" value="LANTIREGPROT"/>
</dbReference>
<dbReference type="InterPro" id="IPR003661">
    <property type="entry name" value="HisK_dim/P_dom"/>
</dbReference>
<dbReference type="Proteomes" id="UP001597262">
    <property type="component" value="Unassembled WGS sequence"/>
</dbReference>
<keyword evidence="7 14" id="KW-0812">Transmembrane</keyword>
<keyword evidence="10" id="KW-0067">ATP-binding</keyword>
<dbReference type="PROSITE" id="PS50109">
    <property type="entry name" value="HIS_KIN"/>
    <property type="match status" value="1"/>
</dbReference>
<keyword evidence="11 14" id="KW-1133">Transmembrane helix</keyword>
<dbReference type="PANTHER" id="PTHR45528">
    <property type="entry name" value="SENSOR HISTIDINE KINASE CPXA"/>
    <property type="match status" value="1"/>
</dbReference>
<accession>A0ABW3RTJ2</accession>
<evidence type="ECO:0000256" key="6">
    <source>
        <dbReference type="ARBA" id="ARBA00022679"/>
    </source>
</evidence>
<dbReference type="InterPro" id="IPR005467">
    <property type="entry name" value="His_kinase_dom"/>
</dbReference>
<evidence type="ECO:0000313" key="17">
    <source>
        <dbReference type="EMBL" id="MFD1175803.1"/>
    </source>
</evidence>
<evidence type="ECO:0000256" key="12">
    <source>
        <dbReference type="ARBA" id="ARBA00023012"/>
    </source>
</evidence>
<dbReference type="InterPro" id="IPR003594">
    <property type="entry name" value="HATPase_dom"/>
</dbReference>
<dbReference type="CDD" id="cd06225">
    <property type="entry name" value="HAMP"/>
    <property type="match status" value="1"/>
</dbReference>
<evidence type="ECO:0000256" key="5">
    <source>
        <dbReference type="ARBA" id="ARBA00022553"/>
    </source>
</evidence>
<dbReference type="Gene3D" id="6.10.340.10">
    <property type="match status" value="1"/>
</dbReference>
<dbReference type="GO" id="GO:0016301">
    <property type="term" value="F:kinase activity"/>
    <property type="evidence" value="ECO:0007669"/>
    <property type="project" value="UniProtKB-KW"/>
</dbReference>
<evidence type="ECO:0000256" key="7">
    <source>
        <dbReference type="ARBA" id="ARBA00022692"/>
    </source>
</evidence>
<evidence type="ECO:0000256" key="11">
    <source>
        <dbReference type="ARBA" id="ARBA00022989"/>
    </source>
</evidence>
<keyword evidence="18" id="KW-1185">Reference proteome</keyword>
<evidence type="ECO:0000256" key="3">
    <source>
        <dbReference type="ARBA" id="ARBA00012438"/>
    </source>
</evidence>
<dbReference type="Pfam" id="PF00672">
    <property type="entry name" value="HAMP"/>
    <property type="match status" value="1"/>
</dbReference>
<evidence type="ECO:0000259" key="16">
    <source>
        <dbReference type="PROSITE" id="PS50885"/>
    </source>
</evidence>
<dbReference type="Pfam" id="PF02518">
    <property type="entry name" value="HATPase_c"/>
    <property type="match status" value="1"/>
</dbReference>
<dbReference type="SUPFAM" id="SSF158472">
    <property type="entry name" value="HAMP domain-like"/>
    <property type="match status" value="1"/>
</dbReference>
<dbReference type="Gene3D" id="1.10.287.130">
    <property type="match status" value="1"/>
</dbReference>
<dbReference type="PROSITE" id="PS50885">
    <property type="entry name" value="HAMP"/>
    <property type="match status" value="1"/>
</dbReference>
<evidence type="ECO:0000256" key="1">
    <source>
        <dbReference type="ARBA" id="ARBA00000085"/>
    </source>
</evidence>
<name>A0ABW3RTJ2_9BACL</name>